<reference evidence="1" key="1">
    <citation type="submission" date="2021-06" db="EMBL/GenBank/DDBJ databases">
        <title>Comparative genomics, transcriptomics and evolutionary studies reveal genomic signatures of adaptation to plant cell wall in hemibiotrophic fungi.</title>
        <authorList>
            <consortium name="DOE Joint Genome Institute"/>
            <person name="Baroncelli R."/>
            <person name="Diaz J.F."/>
            <person name="Benocci T."/>
            <person name="Peng M."/>
            <person name="Battaglia E."/>
            <person name="Haridas S."/>
            <person name="Andreopoulos W."/>
            <person name="Labutti K."/>
            <person name="Pangilinan J."/>
            <person name="Floch G.L."/>
            <person name="Makela M.R."/>
            <person name="Henrissat B."/>
            <person name="Grigoriev I.V."/>
            <person name="Crouch J.A."/>
            <person name="De Vries R.P."/>
            <person name="Sukno S.A."/>
            <person name="Thon M.R."/>
        </authorList>
    </citation>
    <scope>NUCLEOTIDE SEQUENCE</scope>
    <source>
        <strain evidence="1">CBS 193.32</strain>
    </source>
</reference>
<keyword evidence="2" id="KW-1185">Reference proteome</keyword>
<protein>
    <submittedName>
        <fullName evidence="1">Uncharacterized protein</fullName>
    </submittedName>
</protein>
<comment type="caution">
    <text evidence="1">The sequence shown here is derived from an EMBL/GenBank/DDBJ whole genome shotgun (WGS) entry which is preliminary data.</text>
</comment>
<dbReference type="EMBL" id="JAHMHR010000004">
    <property type="protein sequence ID" value="KAK1691480.1"/>
    <property type="molecule type" value="Genomic_DNA"/>
</dbReference>
<evidence type="ECO:0000313" key="2">
    <source>
        <dbReference type="Proteomes" id="UP001224890"/>
    </source>
</evidence>
<accession>A0AAJ0EYW2</accession>
<evidence type="ECO:0000313" key="1">
    <source>
        <dbReference type="EMBL" id="KAK1691480.1"/>
    </source>
</evidence>
<proteinExistence type="predicted"/>
<dbReference type="AlphaFoldDB" id="A0AAJ0EYW2"/>
<organism evidence="1 2">
    <name type="scientific">Colletotrichum godetiae</name>
    <dbReference type="NCBI Taxonomy" id="1209918"/>
    <lineage>
        <taxon>Eukaryota</taxon>
        <taxon>Fungi</taxon>
        <taxon>Dikarya</taxon>
        <taxon>Ascomycota</taxon>
        <taxon>Pezizomycotina</taxon>
        <taxon>Sordariomycetes</taxon>
        <taxon>Hypocreomycetidae</taxon>
        <taxon>Glomerellales</taxon>
        <taxon>Glomerellaceae</taxon>
        <taxon>Colletotrichum</taxon>
        <taxon>Colletotrichum acutatum species complex</taxon>
    </lineage>
</organism>
<sequence length="289" mass="31528">MNGTPNGKCQVLSSTQLPCLGALSDFEVPANPFPHSTAFHLPPSPCSPAAPASPAVICVSCGRRAGLDLAACQRNSIASQPAIDIQPQHHHRLESHGRNASSHSQCRQCRVAQPIEPPFSWHSLSLFLTPVSSNQNPYTTNGTSRHKHTWHTPIAHRTPHAPHTIRTLHIVTTPPNANTGRAPLSLFNGGCARRHDARPSTADICRSATRGLYLFDGVLSSVPLTLAGVTVTHPPLRTRPPLPPSHSIPFPWLWGRTSREALRNRLCLAWPWTMDDSERKRRGSRGSVP</sequence>
<dbReference type="Proteomes" id="UP001224890">
    <property type="component" value="Unassembled WGS sequence"/>
</dbReference>
<dbReference type="RefSeq" id="XP_060435175.1">
    <property type="nucleotide sequence ID" value="XM_060571715.1"/>
</dbReference>
<name>A0AAJ0EYW2_9PEZI</name>
<gene>
    <name evidence="1" type="ORF">BDP55DRAFT_627138</name>
</gene>
<dbReference type="GeneID" id="85456241"/>